<reference evidence="1" key="1">
    <citation type="submission" date="2019-08" db="EMBL/GenBank/DDBJ databases">
        <authorList>
            <person name="Kucharzyk K."/>
            <person name="Murdoch R.W."/>
            <person name="Higgins S."/>
            <person name="Loffler F."/>
        </authorList>
    </citation>
    <scope>NUCLEOTIDE SEQUENCE</scope>
</reference>
<evidence type="ECO:0000313" key="1">
    <source>
        <dbReference type="EMBL" id="MPM29483.1"/>
    </source>
</evidence>
<protein>
    <submittedName>
        <fullName evidence="1">Uncharacterized protein</fullName>
    </submittedName>
</protein>
<sequence>MEETVQKCIQQLGWKQGLVFDGTSKEELTRNATERFSWVDEADSLILFSQDCDLLHHSLENEPFVEFLCAQAIGKSDVSLVHGKNPRRLHVIDTNGTWFDLQMSHRIRIPRNLINKNFPVSDRELSIASLSTLVSWLSKRYSRPAFPDTFNHYLSRIRNLDDKLKALNESYPSIKRFFFSLDPFAEIPSTGVYSLDIRVLLHGRSSEVAQKTDMKEEIEKKVEKLFAGPHITIGDVNCTFEDEVTIYELSYFRVWDKEYLSSRYGLIH</sequence>
<dbReference type="AlphaFoldDB" id="A0A644YSN0"/>
<gene>
    <name evidence="1" type="ORF">SDC9_76023</name>
</gene>
<dbReference type="EMBL" id="VSSQ01005521">
    <property type="protein sequence ID" value="MPM29483.1"/>
    <property type="molecule type" value="Genomic_DNA"/>
</dbReference>
<organism evidence="1">
    <name type="scientific">bioreactor metagenome</name>
    <dbReference type="NCBI Taxonomy" id="1076179"/>
    <lineage>
        <taxon>unclassified sequences</taxon>
        <taxon>metagenomes</taxon>
        <taxon>ecological metagenomes</taxon>
    </lineage>
</organism>
<proteinExistence type="predicted"/>
<name>A0A644YSN0_9ZZZZ</name>
<accession>A0A644YSN0</accession>
<comment type="caution">
    <text evidence="1">The sequence shown here is derived from an EMBL/GenBank/DDBJ whole genome shotgun (WGS) entry which is preliminary data.</text>
</comment>